<protein>
    <submittedName>
        <fullName evidence="2">Uncharacterized protein</fullName>
    </submittedName>
</protein>
<dbReference type="Proteomes" id="UP000605846">
    <property type="component" value="Unassembled WGS sequence"/>
</dbReference>
<proteinExistence type="predicted"/>
<evidence type="ECO:0000313" key="2">
    <source>
        <dbReference type="EMBL" id="KAF7732159.1"/>
    </source>
</evidence>
<gene>
    <name evidence="2" type="ORF">EC973_006414</name>
</gene>
<organism evidence="2 3">
    <name type="scientific">Apophysomyces ossiformis</name>
    <dbReference type="NCBI Taxonomy" id="679940"/>
    <lineage>
        <taxon>Eukaryota</taxon>
        <taxon>Fungi</taxon>
        <taxon>Fungi incertae sedis</taxon>
        <taxon>Mucoromycota</taxon>
        <taxon>Mucoromycotina</taxon>
        <taxon>Mucoromycetes</taxon>
        <taxon>Mucorales</taxon>
        <taxon>Mucorineae</taxon>
        <taxon>Mucoraceae</taxon>
        <taxon>Apophysomyces</taxon>
    </lineage>
</organism>
<keyword evidence="3" id="KW-1185">Reference proteome</keyword>
<feature type="compositionally biased region" description="Basic residues" evidence="1">
    <location>
        <begin position="199"/>
        <end position="211"/>
    </location>
</feature>
<feature type="compositionally biased region" description="Polar residues" evidence="1">
    <location>
        <begin position="84"/>
        <end position="97"/>
    </location>
</feature>
<sequence>MSTMKLQKPDEPSDTDMPPPSYREAMASHPVPSMPLFTGDVSYDSPSMREPNTRTQQTFRSLHIPNEHNSSNSTSSYFPDAYNRSVSPPTDPNSRTDPSMDDPYQQEEISAAKHSKLSRVKSIGVSLLSRVHSRLQTTYCDRPDPLSMVYATLYESRRYNPYEPRFTDPMPSDPTCHGRHPFFFSSYYGDPFRTPSLRSPRRGCSRGRERK</sequence>
<dbReference type="EMBL" id="JABAYA010000004">
    <property type="protein sequence ID" value="KAF7732159.1"/>
    <property type="molecule type" value="Genomic_DNA"/>
</dbReference>
<feature type="compositionally biased region" description="Polar residues" evidence="1">
    <location>
        <begin position="67"/>
        <end position="77"/>
    </location>
</feature>
<dbReference type="AlphaFoldDB" id="A0A8H7BVT9"/>
<feature type="region of interest" description="Disordered" evidence="1">
    <location>
        <begin position="191"/>
        <end position="211"/>
    </location>
</feature>
<comment type="caution">
    <text evidence="2">The sequence shown here is derived from an EMBL/GenBank/DDBJ whole genome shotgun (WGS) entry which is preliminary data.</text>
</comment>
<evidence type="ECO:0000256" key="1">
    <source>
        <dbReference type="SAM" id="MobiDB-lite"/>
    </source>
</evidence>
<name>A0A8H7BVT9_9FUNG</name>
<accession>A0A8H7BVT9</accession>
<evidence type="ECO:0000313" key="3">
    <source>
        <dbReference type="Proteomes" id="UP000605846"/>
    </source>
</evidence>
<reference evidence="2" key="1">
    <citation type="submission" date="2020-01" db="EMBL/GenBank/DDBJ databases">
        <title>Genome Sequencing of Three Apophysomyces-Like Fungal Strains Confirms a Novel Fungal Genus in the Mucoromycota with divergent Burkholderia-like Endosymbiotic Bacteria.</title>
        <authorList>
            <person name="Stajich J.E."/>
            <person name="Macias A.M."/>
            <person name="Carter-House D."/>
            <person name="Lovett B."/>
            <person name="Kasson L.R."/>
            <person name="Berry K."/>
            <person name="Grigoriev I."/>
            <person name="Chang Y."/>
            <person name="Spatafora J."/>
            <person name="Kasson M.T."/>
        </authorList>
    </citation>
    <scope>NUCLEOTIDE SEQUENCE</scope>
    <source>
        <strain evidence="2">NRRL A-21654</strain>
    </source>
</reference>
<feature type="region of interest" description="Disordered" evidence="1">
    <location>
        <begin position="1"/>
        <end position="104"/>
    </location>
</feature>